<evidence type="ECO:0000259" key="1">
    <source>
        <dbReference type="PROSITE" id="PS51910"/>
    </source>
</evidence>
<feature type="domain" description="GH18" evidence="1">
    <location>
        <begin position="1"/>
        <end position="75"/>
    </location>
</feature>
<dbReference type="Gene3D" id="3.20.20.80">
    <property type="entry name" value="Glycosidases"/>
    <property type="match status" value="1"/>
</dbReference>
<dbReference type="InterPro" id="IPR017853">
    <property type="entry name" value="GH"/>
</dbReference>
<evidence type="ECO:0000313" key="3">
    <source>
        <dbReference type="Proteomes" id="UP000604825"/>
    </source>
</evidence>
<gene>
    <name evidence="2" type="ORF">NCGR_LOCUS45962</name>
</gene>
<dbReference type="SUPFAM" id="SSF51445">
    <property type="entry name" value="(Trans)glycosidases"/>
    <property type="match status" value="1"/>
</dbReference>
<dbReference type="Proteomes" id="UP000604825">
    <property type="component" value="Unassembled WGS sequence"/>
</dbReference>
<keyword evidence="3" id="KW-1185">Reference proteome</keyword>
<dbReference type="InterPro" id="IPR001223">
    <property type="entry name" value="Glyco_hydro18_cat"/>
</dbReference>
<organism evidence="2 3">
    <name type="scientific">Miscanthus lutarioriparius</name>
    <dbReference type="NCBI Taxonomy" id="422564"/>
    <lineage>
        <taxon>Eukaryota</taxon>
        <taxon>Viridiplantae</taxon>
        <taxon>Streptophyta</taxon>
        <taxon>Embryophyta</taxon>
        <taxon>Tracheophyta</taxon>
        <taxon>Spermatophyta</taxon>
        <taxon>Magnoliopsida</taxon>
        <taxon>Liliopsida</taxon>
        <taxon>Poales</taxon>
        <taxon>Poaceae</taxon>
        <taxon>PACMAD clade</taxon>
        <taxon>Panicoideae</taxon>
        <taxon>Andropogonodae</taxon>
        <taxon>Andropogoneae</taxon>
        <taxon>Saccharinae</taxon>
        <taxon>Miscanthus</taxon>
    </lineage>
</organism>
<proteinExistence type="predicted"/>
<dbReference type="EMBL" id="CAJGYO010000012">
    <property type="protein sequence ID" value="CAD6262624.1"/>
    <property type="molecule type" value="Genomic_DNA"/>
</dbReference>
<reference evidence="2" key="1">
    <citation type="submission" date="2020-10" db="EMBL/GenBank/DDBJ databases">
        <authorList>
            <person name="Han B."/>
            <person name="Lu T."/>
            <person name="Zhao Q."/>
            <person name="Huang X."/>
            <person name="Zhao Y."/>
        </authorList>
    </citation>
    <scope>NUCLEOTIDE SEQUENCE</scope>
</reference>
<dbReference type="AlphaFoldDB" id="A0A811QZJ2"/>
<dbReference type="GO" id="GO:0005975">
    <property type="term" value="P:carbohydrate metabolic process"/>
    <property type="evidence" value="ECO:0007669"/>
    <property type="project" value="InterPro"/>
</dbReference>
<dbReference type="PROSITE" id="PS51910">
    <property type="entry name" value="GH18_2"/>
    <property type="match status" value="1"/>
</dbReference>
<comment type="caution">
    <text evidence="2">The sequence shown here is derived from an EMBL/GenBank/DDBJ whole genome shotgun (WGS) entry which is preliminary data.</text>
</comment>
<name>A0A811QZJ2_9POAL</name>
<protein>
    <recommendedName>
        <fullName evidence="1">GH18 domain-containing protein</fullName>
    </recommendedName>
</protein>
<evidence type="ECO:0000313" key="2">
    <source>
        <dbReference type="EMBL" id="CAD6262624.1"/>
    </source>
</evidence>
<dbReference type="OrthoDB" id="76388at2759"/>
<accession>A0A811QZJ2</accession>
<sequence length="75" mass="8009">MAVDPPSRAAFVAGAVALAHDSGFHGLDIACQFPACAVDIANFAFLISEWAATPRCRVPAQRYAAMHARFTYLPS</sequence>